<keyword evidence="2" id="KW-1185">Reference proteome</keyword>
<dbReference type="InParanoid" id="A0A068V977"/>
<dbReference type="Proteomes" id="UP000295252">
    <property type="component" value="Chromosome II"/>
</dbReference>
<dbReference type="EMBL" id="HG739212">
    <property type="protein sequence ID" value="CDP16493.1"/>
    <property type="molecule type" value="Genomic_DNA"/>
</dbReference>
<dbReference type="STRING" id="49390.A0A068V977"/>
<reference evidence="2" key="1">
    <citation type="journal article" date="2014" name="Science">
        <title>The coffee genome provides insight into the convergent evolution of caffeine biosynthesis.</title>
        <authorList>
            <person name="Denoeud F."/>
            <person name="Carretero-Paulet L."/>
            <person name="Dereeper A."/>
            <person name="Droc G."/>
            <person name="Guyot R."/>
            <person name="Pietrella M."/>
            <person name="Zheng C."/>
            <person name="Alberti A."/>
            <person name="Anthony F."/>
            <person name="Aprea G."/>
            <person name="Aury J.M."/>
            <person name="Bento P."/>
            <person name="Bernard M."/>
            <person name="Bocs S."/>
            <person name="Campa C."/>
            <person name="Cenci A."/>
            <person name="Combes M.C."/>
            <person name="Crouzillat D."/>
            <person name="Da Silva C."/>
            <person name="Daddiego L."/>
            <person name="De Bellis F."/>
            <person name="Dussert S."/>
            <person name="Garsmeur O."/>
            <person name="Gayraud T."/>
            <person name="Guignon V."/>
            <person name="Jahn K."/>
            <person name="Jamilloux V."/>
            <person name="Joet T."/>
            <person name="Labadie K."/>
            <person name="Lan T."/>
            <person name="Leclercq J."/>
            <person name="Lepelley M."/>
            <person name="Leroy T."/>
            <person name="Li L.T."/>
            <person name="Librado P."/>
            <person name="Lopez L."/>
            <person name="Munoz A."/>
            <person name="Noel B."/>
            <person name="Pallavicini A."/>
            <person name="Perrotta G."/>
            <person name="Poncet V."/>
            <person name="Pot D."/>
            <person name="Priyono X."/>
            <person name="Rigoreau M."/>
            <person name="Rouard M."/>
            <person name="Rozas J."/>
            <person name="Tranchant-Dubreuil C."/>
            <person name="VanBuren R."/>
            <person name="Zhang Q."/>
            <person name="Andrade A.C."/>
            <person name="Argout X."/>
            <person name="Bertrand B."/>
            <person name="de Kochko A."/>
            <person name="Graziosi G."/>
            <person name="Henry R.J."/>
            <person name="Jayarama X."/>
            <person name="Ming R."/>
            <person name="Nagai C."/>
            <person name="Rounsley S."/>
            <person name="Sankoff D."/>
            <person name="Giuliano G."/>
            <person name="Albert V.A."/>
            <person name="Wincker P."/>
            <person name="Lashermes P."/>
        </authorList>
    </citation>
    <scope>NUCLEOTIDE SEQUENCE [LARGE SCALE GENOMIC DNA]</scope>
    <source>
        <strain evidence="2">cv. DH200-94</strain>
    </source>
</reference>
<proteinExistence type="predicted"/>
<dbReference type="OrthoDB" id="1938527at2759"/>
<organism evidence="1 2">
    <name type="scientific">Coffea canephora</name>
    <name type="common">Robusta coffee</name>
    <dbReference type="NCBI Taxonomy" id="49390"/>
    <lineage>
        <taxon>Eukaryota</taxon>
        <taxon>Viridiplantae</taxon>
        <taxon>Streptophyta</taxon>
        <taxon>Embryophyta</taxon>
        <taxon>Tracheophyta</taxon>
        <taxon>Spermatophyta</taxon>
        <taxon>Magnoliopsida</taxon>
        <taxon>eudicotyledons</taxon>
        <taxon>Gunneridae</taxon>
        <taxon>Pentapetalae</taxon>
        <taxon>asterids</taxon>
        <taxon>lamiids</taxon>
        <taxon>Gentianales</taxon>
        <taxon>Rubiaceae</taxon>
        <taxon>Ixoroideae</taxon>
        <taxon>Gardenieae complex</taxon>
        <taxon>Bertiereae - Coffeeae clade</taxon>
        <taxon>Coffeeae</taxon>
        <taxon>Coffea</taxon>
    </lineage>
</organism>
<name>A0A068V977_COFCA</name>
<gene>
    <name evidence="1" type="ORF">GSCOC_T00018463001</name>
</gene>
<sequence length="61" mass="6478">MEIENGKMKIEEYNTTCLGTIRAAGGGLIVLDDKMKNGGLIVLNPVTKELTALPSGRDAIC</sequence>
<protein>
    <submittedName>
        <fullName evidence="1">Uncharacterized protein</fullName>
    </submittedName>
</protein>
<dbReference type="PhylomeDB" id="A0A068V977"/>
<accession>A0A068V977</accession>
<dbReference type="AlphaFoldDB" id="A0A068V977"/>
<evidence type="ECO:0000313" key="2">
    <source>
        <dbReference type="Proteomes" id="UP000295252"/>
    </source>
</evidence>
<dbReference type="Gramene" id="CDP16493">
    <property type="protein sequence ID" value="CDP16493"/>
    <property type="gene ID" value="GSCOC_T00018463001"/>
</dbReference>
<evidence type="ECO:0000313" key="1">
    <source>
        <dbReference type="EMBL" id="CDP16493.1"/>
    </source>
</evidence>